<gene>
    <name evidence="2" type="ORF">CBR_g30937</name>
</gene>
<feature type="compositionally biased region" description="Basic and acidic residues" evidence="1">
    <location>
        <begin position="506"/>
        <end position="543"/>
    </location>
</feature>
<feature type="compositionally biased region" description="Basic and acidic residues" evidence="1">
    <location>
        <begin position="666"/>
        <end position="695"/>
    </location>
</feature>
<evidence type="ECO:0000313" key="3">
    <source>
        <dbReference type="Proteomes" id="UP000265515"/>
    </source>
</evidence>
<organism evidence="2 3">
    <name type="scientific">Chara braunii</name>
    <name type="common">Braun's stonewort</name>
    <dbReference type="NCBI Taxonomy" id="69332"/>
    <lineage>
        <taxon>Eukaryota</taxon>
        <taxon>Viridiplantae</taxon>
        <taxon>Streptophyta</taxon>
        <taxon>Charophyceae</taxon>
        <taxon>Charales</taxon>
        <taxon>Characeae</taxon>
        <taxon>Chara</taxon>
    </lineage>
</organism>
<comment type="caution">
    <text evidence="2">The sequence shown here is derived from an EMBL/GenBank/DDBJ whole genome shotgun (WGS) entry which is preliminary data.</text>
</comment>
<feature type="region of interest" description="Disordered" evidence="1">
    <location>
        <begin position="234"/>
        <end position="277"/>
    </location>
</feature>
<feature type="compositionally biased region" description="Basic residues" evidence="1">
    <location>
        <begin position="625"/>
        <end position="635"/>
    </location>
</feature>
<feature type="region of interest" description="Disordered" evidence="1">
    <location>
        <begin position="429"/>
        <end position="570"/>
    </location>
</feature>
<dbReference type="Proteomes" id="UP000265515">
    <property type="component" value="Unassembled WGS sequence"/>
</dbReference>
<dbReference type="AlphaFoldDB" id="A0A388LDU7"/>
<feature type="compositionally biased region" description="Acidic residues" evidence="1">
    <location>
        <begin position="254"/>
        <end position="274"/>
    </location>
</feature>
<feature type="compositionally biased region" description="Basic and acidic residues" evidence="1">
    <location>
        <begin position="481"/>
        <end position="496"/>
    </location>
</feature>
<feature type="compositionally biased region" description="Basic and acidic residues" evidence="1">
    <location>
        <begin position="714"/>
        <end position="729"/>
    </location>
</feature>
<feature type="region of interest" description="Disordered" evidence="1">
    <location>
        <begin position="599"/>
        <end position="695"/>
    </location>
</feature>
<evidence type="ECO:0000256" key="1">
    <source>
        <dbReference type="SAM" id="MobiDB-lite"/>
    </source>
</evidence>
<proteinExistence type="predicted"/>
<evidence type="ECO:0008006" key="4">
    <source>
        <dbReference type="Google" id="ProtNLM"/>
    </source>
</evidence>
<feature type="region of interest" description="Disordered" evidence="1">
    <location>
        <begin position="714"/>
        <end position="735"/>
    </location>
</feature>
<accession>A0A388LDU7</accession>
<dbReference type="EMBL" id="BFEA01000347">
    <property type="protein sequence ID" value="GBG80475.1"/>
    <property type="molecule type" value="Genomic_DNA"/>
</dbReference>
<reference evidence="2 3" key="1">
    <citation type="journal article" date="2018" name="Cell">
        <title>The Chara Genome: Secondary Complexity and Implications for Plant Terrestrialization.</title>
        <authorList>
            <person name="Nishiyama T."/>
            <person name="Sakayama H."/>
            <person name="Vries J.D."/>
            <person name="Buschmann H."/>
            <person name="Saint-Marcoux D."/>
            <person name="Ullrich K.K."/>
            <person name="Haas F.B."/>
            <person name="Vanderstraeten L."/>
            <person name="Becker D."/>
            <person name="Lang D."/>
            <person name="Vosolsobe S."/>
            <person name="Rombauts S."/>
            <person name="Wilhelmsson P.K.I."/>
            <person name="Janitza P."/>
            <person name="Kern R."/>
            <person name="Heyl A."/>
            <person name="Rumpler F."/>
            <person name="Villalobos L.I.A.C."/>
            <person name="Clay J.M."/>
            <person name="Skokan R."/>
            <person name="Toyoda A."/>
            <person name="Suzuki Y."/>
            <person name="Kagoshima H."/>
            <person name="Schijlen E."/>
            <person name="Tajeshwar N."/>
            <person name="Catarino B."/>
            <person name="Hetherington A.J."/>
            <person name="Saltykova A."/>
            <person name="Bonnot C."/>
            <person name="Breuninger H."/>
            <person name="Symeonidi A."/>
            <person name="Radhakrishnan G.V."/>
            <person name="Van Nieuwerburgh F."/>
            <person name="Deforce D."/>
            <person name="Chang C."/>
            <person name="Karol K.G."/>
            <person name="Hedrich R."/>
            <person name="Ulvskov P."/>
            <person name="Glockner G."/>
            <person name="Delwiche C.F."/>
            <person name="Petrasek J."/>
            <person name="Van de Peer Y."/>
            <person name="Friml J."/>
            <person name="Beilby M."/>
            <person name="Dolan L."/>
            <person name="Kohara Y."/>
            <person name="Sugano S."/>
            <person name="Fujiyama A."/>
            <person name="Delaux P.-M."/>
            <person name="Quint M."/>
            <person name="TheiBen G."/>
            <person name="Hagemann M."/>
            <person name="Harholt J."/>
            <person name="Dunand C."/>
            <person name="Zachgo S."/>
            <person name="Langdale J."/>
            <person name="Maumus F."/>
            <person name="Straeten D.V.D."/>
            <person name="Gould S.B."/>
            <person name="Rensing S.A."/>
        </authorList>
    </citation>
    <scope>NUCLEOTIDE SEQUENCE [LARGE SCALE GENOMIC DNA]</scope>
    <source>
        <strain evidence="2 3">S276</strain>
    </source>
</reference>
<name>A0A388LDU7_CHABU</name>
<feature type="region of interest" description="Disordered" evidence="1">
    <location>
        <begin position="969"/>
        <end position="1001"/>
    </location>
</feature>
<feature type="compositionally biased region" description="Polar residues" evidence="1">
    <location>
        <begin position="972"/>
        <end position="996"/>
    </location>
</feature>
<dbReference type="Gramene" id="GBG80475">
    <property type="protein sequence ID" value="GBG80475"/>
    <property type="gene ID" value="CBR_g30937"/>
</dbReference>
<sequence>MPDADEIERGPAATPEGIVKVLEKWKLARLQVSKVNIFLFEGERVSKWLELLEQVTTEVSEADKFKVLPRYIWWEIRPKIMKIAVGAGGDWAKFKGEMQRRFKLGDDVLTKTDLEILQRDKFSTVGAFTTTFKKMARKVSGLAEEEKCVTFFGHFKNWEASALTKKAAPGKKLTWAAIKEGVLEGELDQVDIFQMPKARKKRKALDATTSDGRDFKKMVEDAVAQLDAEKEAKAARKTMAAPQTIGKTKKAVVPEEEEEEEEEPEPLKNDEDEGLISTNYDGDMYDKFGHYLDPKIPGGTRKEALRRVEADAPPAPPATFRMWQEKEVRCDIKVEEVEKNEEVEQGRKVGTIKEEPIIVESDDEIEEDYWNEPQHAKIGEDCWRETRQTMERMKDLVAKVGRYQQKLTDMCTMVEEWRGKEPLVYLYDMGPGSQGGSGSLPGVTTSGPAPRSDMAYRPPSRTGRVTHAVRTRAKGPVSPKEPAKDVPEPLGEKEVVDVPEGEHDEDDRLRKEEDEKVEQRVKKRGAKPDTDKASAEEAVRDTVLDQEEVADQEEGDNVIHEREDDDFEEGEIREAFRAEEYEGVYLELGMLLSCERRSLKKRRREPEVAERMTFEQGMSSATQRKDRRKEHRSHRHEREGELGGPGVPPQPAQMEVDCPMSDIEPDIPHEPHVQEHKEEQCPQEKELDRKERATRDQEIKVQLRMKNLVELHKRMQQGKEPEEVDDKSGNDTCTQEEDLPLFSEVWVSFVKLMDAAGMYEGHHQKMGVKLVSTDLLNLRGMMKEGFAAARASYQKVGEKLMKVAQKVQAFEIRERPAAETFKCHKEEEKADQQEGEEIPLIDKEMLEPQETLDERDSEVGGFEWRMSAGLTLGQESARPEERPPAEAVRVETVLHTTQGETMGRQEGQESVGQTMVETEPRVDLKGCQNSAVPQDMSLVAGLRDALGSWATGSGPEGRVDEQVMQADDRATCPTSPEVPQQEVTSKISTVPSSVPSQEGDKMSQKKVGKCFYCKKGKHRSDDCPKSLKDEANGMAIRESYGVWRDRNGVLVPKTRDGVRAQLYRQLQEVTGDQE</sequence>
<keyword evidence="3" id="KW-1185">Reference proteome</keyword>
<feature type="compositionally biased region" description="Acidic residues" evidence="1">
    <location>
        <begin position="544"/>
        <end position="556"/>
    </location>
</feature>
<evidence type="ECO:0000313" key="2">
    <source>
        <dbReference type="EMBL" id="GBG80475.1"/>
    </source>
</evidence>
<protein>
    <recommendedName>
        <fullName evidence="4">CCHC-type domain-containing protein</fullName>
    </recommendedName>
</protein>
<feature type="compositionally biased region" description="Basic and acidic residues" evidence="1">
    <location>
        <begin position="604"/>
        <end position="613"/>
    </location>
</feature>